<keyword evidence="5" id="KW-0131">Cell cycle</keyword>
<comment type="similarity">
    <text evidence="1">Belongs to the cyclin family. Cyclin D subfamily.</text>
</comment>
<gene>
    <name evidence="10" type="primary">LOC101500761</name>
</gene>
<evidence type="ECO:0000256" key="2">
    <source>
        <dbReference type="ARBA" id="ARBA00011177"/>
    </source>
</evidence>
<organism evidence="9 10">
    <name type="scientific">Cicer arietinum</name>
    <name type="common">Chickpea</name>
    <name type="synonym">Garbanzo</name>
    <dbReference type="NCBI Taxonomy" id="3827"/>
    <lineage>
        <taxon>Eukaryota</taxon>
        <taxon>Viridiplantae</taxon>
        <taxon>Streptophyta</taxon>
        <taxon>Embryophyta</taxon>
        <taxon>Tracheophyta</taxon>
        <taxon>Spermatophyta</taxon>
        <taxon>Magnoliopsida</taxon>
        <taxon>eudicotyledons</taxon>
        <taxon>Gunneridae</taxon>
        <taxon>Pentapetalae</taxon>
        <taxon>rosids</taxon>
        <taxon>fabids</taxon>
        <taxon>Fabales</taxon>
        <taxon>Fabaceae</taxon>
        <taxon>Papilionoideae</taxon>
        <taxon>50 kb inversion clade</taxon>
        <taxon>NPAAA clade</taxon>
        <taxon>Hologalegina</taxon>
        <taxon>IRL clade</taxon>
        <taxon>Cicereae</taxon>
        <taxon>Cicer</taxon>
    </lineage>
</organism>
<reference evidence="10" key="2">
    <citation type="submission" date="2025-08" db="UniProtKB">
        <authorList>
            <consortium name="RefSeq"/>
        </authorList>
    </citation>
    <scope>IDENTIFICATION</scope>
    <source>
        <tissue evidence="10">Etiolated seedlings</tissue>
    </source>
</reference>
<dbReference type="eggNOG" id="KOG0656">
    <property type="taxonomic scope" value="Eukaryota"/>
</dbReference>
<proteinExistence type="inferred from homology"/>
<protein>
    <recommendedName>
        <fullName evidence="6">B-like cyclin</fullName>
    </recommendedName>
</protein>
<dbReference type="FunFam" id="1.10.472.10:FF:000069">
    <property type="entry name" value="Cyclin-D5-1"/>
    <property type="match status" value="1"/>
</dbReference>
<dbReference type="InterPro" id="IPR006671">
    <property type="entry name" value="Cyclin_N"/>
</dbReference>
<dbReference type="RefSeq" id="XP_004501520.1">
    <property type="nucleotide sequence ID" value="XM_004501463.3"/>
</dbReference>
<dbReference type="GO" id="GO:0051301">
    <property type="term" value="P:cell division"/>
    <property type="evidence" value="ECO:0007669"/>
    <property type="project" value="UniProtKB-KW"/>
</dbReference>
<dbReference type="InterPro" id="IPR004367">
    <property type="entry name" value="Cyclin_C-dom"/>
</dbReference>
<dbReference type="STRING" id="3827.A0A1S2Y9J6"/>
<keyword evidence="9" id="KW-1185">Reference proteome</keyword>
<accession>A0A1S2Y9J6</accession>
<dbReference type="PROSITE" id="PS00292">
    <property type="entry name" value="CYCLINS"/>
    <property type="match status" value="1"/>
</dbReference>
<dbReference type="PANTHER" id="PTHR10177">
    <property type="entry name" value="CYCLINS"/>
    <property type="match status" value="1"/>
</dbReference>
<evidence type="ECO:0000259" key="8">
    <source>
        <dbReference type="SMART" id="SM00385"/>
    </source>
</evidence>
<evidence type="ECO:0000256" key="3">
    <source>
        <dbReference type="ARBA" id="ARBA00022618"/>
    </source>
</evidence>
<feature type="domain" description="Cyclin-like" evidence="8">
    <location>
        <begin position="72"/>
        <end position="158"/>
    </location>
</feature>
<dbReference type="InterPro" id="IPR013763">
    <property type="entry name" value="Cyclin-like_dom"/>
</dbReference>
<reference evidence="9" key="1">
    <citation type="journal article" date="2013" name="Nat. Biotechnol.">
        <title>Draft genome sequence of chickpea (Cicer arietinum) provides a resource for trait improvement.</title>
        <authorList>
            <person name="Varshney R.K."/>
            <person name="Song C."/>
            <person name="Saxena R.K."/>
            <person name="Azam S."/>
            <person name="Yu S."/>
            <person name="Sharpe A.G."/>
            <person name="Cannon S."/>
            <person name="Baek J."/>
            <person name="Rosen B.D."/>
            <person name="Tar'an B."/>
            <person name="Millan T."/>
            <person name="Zhang X."/>
            <person name="Ramsay L.D."/>
            <person name="Iwata A."/>
            <person name="Wang Y."/>
            <person name="Nelson W."/>
            <person name="Farmer A.D."/>
            <person name="Gaur P.M."/>
            <person name="Soderlund C."/>
            <person name="Penmetsa R.V."/>
            <person name="Xu C."/>
            <person name="Bharti A.K."/>
            <person name="He W."/>
            <person name="Winter P."/>
            <person name="Zhao S."/>
            <person name="Hane J.K."/>
            <person name="Carrasquilla-Garcia N."/>
            <person name="Condie J.A."/>
            <person name="Upadhyaya H.D."/>
            <person name="Luo M.C."/>
            <person name="Thudi M."/>
            <person name="Gowda C.L."/>
            <person name="Singh N.P."/>
            <person name="Lichtenzveig J."/>
            <person name="Gali K.K."/>
            <person name="Rubio J."/>
            <person name="Nadarajan N."/>
            <person name="Dolezel J."/>
            <person name="Bansal K.C."/>
            <person name="Xu X."/>
            <person name="Edwards D."/>
            <person name="Zhang G."/>
            <person name="Kahl G."/>
            <person name="Gil J."/>
            <person name="Singh K.B."/>
            <person name="Datta S.K."/>
            <person name="Jackson S.A."/>
            <person name="Wang J."/>
            <person name="Cook D.R."/>
        </authorList>
    </citation>
    <scope>NUCLEOTIDE SEQUENCE [LARGE SCALE GENOMIC DNA]</scope>
    <source>
        <strain evidence="9">cv. CDC Frontier</strain>
    </source>
</reference>
<dbReference type="KEGG" id="cam:101500761"/>
<evidence type="ECO:0000256" key="4">
    <source>
        <dbReference type="ARBA" id="ARBA00023127"/>
    </source>
</evidence>
<sequence length="318" mass="36869">MDDLLCKEKETVLEVEVRNEEYQLNQSHQEFDVSEEEHVGVMIEREIVLGFKKDENLVFDDWLKRARLNAINWILKTRAALGFGFQTAYLSVTYLDRFLSKRSIHGENHWAIRLLSIACLSLAAKMEECNVPGLSDFQLEDYFFDGKVIQRMELLVLSTLEWNMSIITPFAFLSYFIKKFCNESPTSSVVSNTMQRIFTVIMEEVNLMDHKPSVVAAAATFVALDQQLTIEDVRLKMNSISQHPLLEANDVFAFYNLIQRLYEEKIKRVELLYTPNSSVIRSRPIHYAVAMTKRRRLSFIDDEDGGDKKGPHQENPKI</sequence>
<dbReference type="Gene3D" id="1.10.472.10">
    <property type="entry name" value="Cyclin-like"/>
    <property type="match status" value="2"/>
</dbReference>
<evidence type="ECO:0000256" key="6">
    <source>
        <dbReference type="ARBA" id="ARBA00032263"/>
    </source>
</evidence>
<evidence type="ECO:0000256" key="5">
    <source>
        <dbReference type="ARBA" id="ARBA00023306"/>
    </source>
</evidence>
<dbReference type="Proteomes" id="UP000087171">
    <property type="component" value="Chromosome Ca5"/>
</dbReference>
<dbReference type="SMART" id="SM00385">
    <property type="entry name" value="CYCLIN"/>
    <property type="match status" value="1"/>
</dbReference>
<dbReference type="Pfam" id="PF02984">
    <property type="entry name" value="Cyclin_C"/>
    <property type="match status" value="1"/>
</dbReference>
<keyword evidence="3" id="KW-0132">Cell division</keyword>
<dbReference type="CDD" id="cd20543">
    <property type="entry name" value="CYCLIN_AtCycD-like_rpt1"/>
    <property type="match status" value="1"/>
</dbReference>
<dbReference type="InterPro" id="IPR036915">
    <property type="entry name" value="Cyclin-like_sf"/>
</dbReference>
<comment type="subunit">
    <text evidence="2">Interacts with the CDC2 protein kinase to form a serine/threonine kinase holoenzyme complex also known as maturation promoting factor (MPF). The cyclin subunit imparts substrate specificity to the complex.</text>
</comment>
<dbReference type="AlphaFoldDB" id="A0A1S2Y9J6"/>
<dbReference type="InterPro" id="IPR039361">
    <property type="entry name" value="Cyclin"/>
</dbReference>
<dbReference type="SUPFAM" id="SSF47954">
    <property type="entry name" value="Cyclin-like"/>
    <property type="match status" value="2"/>
</dbReference>
<dbReference type="OrthoDB" id="306099at2759"/>
<dbReference type="InterPro" id="IPR048258">
    <property type="entry name" value="Cyclins_cyclin-box"/>
</dbReference>
<evidence type="ECO:0000313" key="10">
    <source>
        <dbReference type="RefSeq" id="XP_004501520.1"/>
    </source>
</evidence>
<evidence type="ECO:0000313" key="9">
    <source>
        <dbReference type="Proteomes" id="UP000087171"/>
    </source>
</evidence>
<dbReference type="GeneID" id="101500761"/>
<evidence type="ECO:0000256" key="1">
    <source>
        <dbReference type="ARBA" id="ARBA00009065"/>
    </source>
</evidence>
<dbReference type="PaxDb" id="3827-XP_004501520.1"/>
<dbReference type="Pfam" id="PF00134">
    <property type="entry name" value="Cyclin_N"/>
    <property type="match status" value="1"/>
</dbReference>
<keyword evidence="4 7" id="KW-0195">Cyclin</keyword>
<name>A0A1S2Y9J6_CICAR</name>
<evidence type="ECO:0000256" key="7">
    <source>
        <dbReference type="RuleBase" id="RU000383"/>
    </source>
</evidence>